<dbReference type="OrthoDB" id="7615426at2"/>
<dbReference type="EMBL" id="LR134350">
    <property type="protein sequence ID" value="VEG29902.1"/>
    <property type="molecule type" value="Genomic_DNA"/>
</dbReference>
<dbReference type="PANTHER" id="PTHR43179:SF12">
    <property type="entry name" value="GALACTOFURANOSYLTRANSFERASE GLFT2"/>
    <property type="match status" value="1"/>
</dbReference>
<gene>
    <name evidence="6" type="ORF">NCTC11636_02374</name>
</gene>
<keyword evidence="3" id="KW-0328">Glycosyltransferase</keyword>
<evidence type="ECO:0000313" key="6">
    <source>
        <dbReference type="EMBL" id="VEG29902.1"/>
    </source>
</evidence>
<dbReference type="RefSeq" id="WP_126383364.1">
    <property type="nucleotide sequence ID" value="NZ_LR134350.1"/>
</dbReference>
<dbReference type="Pfam" id="PF00535">
    <property type="entry name" value="Glycos_transf_2"/>
    <property type="match status" value="1"/>
</dbReference>
<comment type="similarity">
    <text evidence="2">Belongs to the glycosyltransferase 2 family.</text>
</comment>
<protein>
    <submittedName>
        <fullName evidence="6">Predicted pyridoxal phosphate-dependent enzyme apparently involved in regulation of cell wall biogenesis</fullName>
    </submittedName>
</protein>
<dbReference type="AlphaFoldDB" id="A0A448HJK5"/>
<proteinExistence type="inferred from homology"/>
<keyword evidence="7" id="KW-1185">Reference proteome</keyword>
<sequence length="467" mass="50539">MTGVTLLVVPGQAEATAATRESFDVMAGPEDRWVEADWMSGPGVDTPFALLLRAGDRLDPGALRVVSDYAVERGADLVTVDHRVEGRARRAPRWMPQLLAQLPVSGRVVLLSAGLLERVRALGPVLSQWDLLVRAADLAEHPEHCPAVLVEQAGPTTTGSVHERLETVRAHLRRTGEDALVVPTSAGGVVTRARPGWARSVGVVVPTAFASRTIEDGTEHVLVHLLLEALARTVGPTLLDLDAEIDVEVVLVVDASCPQDLLDRCSEAWPGRLRVVRTEGDFNYARAVNAGALATGAEVLLLLNDDVEPLEAGWLQEMLGALGRPGTAAVGARLLLGDRRRLQHIGTVCPPEGLPMHARIFEVDDPTHPMAQADVDYLAVTGACLACRRQDFLSVGGMDESLPLNFNDVDLCLKLGVDHGRVVCVNAARLIHRESSTRQVRITPEEEASLDRWRGVVLRDPHVEYWG</sequence>
<evidence type="ECO:0000259" key="5">
    <source>
        <dbReference type="Pfam" id="PF00535"/>
    </source>
</evidence>
<evidence type="ECO:0000256" key="2">
    <source>
        <dbReference type="ARBA" id="ARBA00006739"/>
    </source>
</evidence>
<evidence type="ECO:0000256" key="3">
    <source>
        <dbReference type="ARBA" id="ARBA00022676"/>
    </source>
</evidence>
<dbReference type="Gene3D" id="3.90.550.10">
    <property type="entry name" value="Spore Coat Polysaccharide Biosynthesis Protein SpsA, Chain A"/>
    <property type="match status" value="1"/>
</dbReference>
<evidence type="ECO:0000256" key="4">
    <source>
        <dbReference type="ARBA" id="ARBA00022679"/>
    </source>
</evidence>
<name>A0A448HJK5_9ACTO</name>
<dbReference type="Proteomes" id="UP000266895">
    <property type="component" value="Chromosome"/>
</dbReference>
<evidence type="ECO:0000313" key="7">
    <source>
        <dbReference type="Proteomes" id="UP000266895"/>
    </source>
</evidence>
<keyword evidence="4" id="KW-0808">Transferase</keyword>
<dbReference type="InterPro" id="IPR001173">
    <property type="entry name" value="Glyco_trans_2-like"/>
</dbReference>
<reference evidence="6 7" key="1">
    <citation type="submission" date="2018-12" db="EMBL/GenBank/DDBJ databases">
        <authorList>
            <consortium name="Pathogen Informatics"/>
        </authorList>
    </citation>
    <scope>NUCLEOTIDE SEQUENCE [LARGE SCALE GENOMIC DNA]</scope>
    <source>
        <strain evidence="6 7">NCTC11636</strain>
    </source>
</reference>
<feature type="domain" description="Glycosyltransferase 2-like" evidence="5">
    <location>
        <begin position="244"/>
        <end position="333"/>
    </location>
</feature>
<organism evidence="6 7">
    <name type="scientific">Actinomyces howellii</name>
    <dbReference type="NCBI Taxonomy" id="52771"/>
    <lineage>
        <taxon>Bacteria</taxon>
        <taxon>Bacillati</taxon>
        <taxon>Actinomycetota</taxon>
        <taxon>Actinomycetes</taxon>
        <taxon>Actinomycetales</taxon>
        <taxon>Actinomycetaceae</taxon>
        <taxon>Actinomyces</taxon>
    </lineage>
</organism>
<dbReference type="SUPFAM" id="SSF53448">
    <property type="entry name" value="Nucleotide-diphospho-sugar transferases"/>
    <property type="match status" value="1"/>
</dbReference>
<dbReference type="InterPro" id="IPR029044">
    <property type="entry name" value="Nucleotide-diphossugar_trans"/>
</dbReference>
<accession>A0A448HJK5</accession>
<comment type="pathway">
    <text evidence="1">Cell wall biogenesis; cell wall polysaccharide biosynthesis.</text>
</comment>
<dbReference type="PANTHER" id="PTHR43179">
    <property type="entry name" value="RHAMNOSYLTRANSFERASE WBBL"/>
    <property type="match status" value="1"/>
</dbReference>
<evidence type="ECO:0000256" key="1">
    <source>
        <dbReference type="ARBA" id="ARBA00004776"/>
    </source>
</evidence>
<dbReference type="KEGG" id="ahw:NCTC11636_02374"/>
<dbReference type="GO" id="GO:0016757">
    <property type="term" value="F:glycosyltransferase activity"/>
    <property type="evidence" value="ECO:0007669"/>
    <property type="project" value="UniProtKB-KW"/>
</dbReference>